<evidence type="ECO:0000313" key="2">
    <source>
        <dbReference type="EMBL" id="MBB5084329.1"/>
    </source>
</evidence>
<dbReference type="InterPro" id="IPR052164">
    <property type="entry name" value="Anthracycline_SecMetBiosynth"/>
</dbReference>
<dbReference type="PROSITE" id="PS51819">
    <property type="entry name" value="VOC"/>
    <property type="match status" value="2"/>
</dbReference>
<proteinExistence type="predicted"/>
<dbReference type="PANTHER" id="PTHR33993">
    <property type="entry name" value="GLYOXALASE-RELATED"/>
    <property type="match status" value="1"/>
</dbReference>
<feature type="domain" description="VOC" evidence="1">
    <location>
        <begin position="139"/>
        <end position="254"/>
    </location>
</feature>
<dbReference type="AlphaFoldDB" id="A0A7W8ADN5"/>
<dbReference type="Proteomes" id="UP000568380">
    <property type="component" value="Unassembled WGS sequence"/>
</dbReference>
<accession>A0A7W8ADN5</accession>
<dbReference type="InterPro" id="IPR037523">
    <property type="entry name" value="VOC_core"/>
</dbReference>
<keyword evidence="3" id="KW-1185">Reference proteome</keyword>
<dbReference type="InterPro" id="IPR029068">
    <property type="entry name" value="Glyas_Bleomycin-R_OHBP_Dase"/>
</dbReference>
<reference evidence="2 3" key="1">
    <citation type="submission" date="2020-08" db="EMBL/GenBank/DDBJ databases">
        <title>Genomic Encyclopedia of Type Strains, Phase IV (KMG-IV): sequencing the most valuable type-strain genomes for metagenomic binning, comparative biology and taxonomic classification.</title>
        <authorList>
            <person name="Goeker M."/>
        </authorList>
    </citation>
    <scope>NUCLEOTIDE SEQUENCE [LARGE SCALE GENOMIC DNA]</scope>
    <source>
        <strain evidence="2 3">DSM 45385</strain>
    </source>
</reference>
<dbReference type="RefSeq" id="WP_184974166.1">
    <property type="nucleotide sequence ID" value="NZ_JACHIN010000022.1"/>
</dbReference>
<evidence type="ECO:0000313" key="3">
    <source>
        <dbReference type="Proteomes" id="UP000568380"/>
    </source>
</evidence>
<dbReference type="CDD" id="cd07247">
    <property type="entry name" value="SgaA_N_like"/>
    <property type="match status" value="2"/>
</dbReference>
<feature type="domain" description="VOC" evidence="1">
    <location>
        <begin position="11"/>
        <end position="125"/>
    </location>
</feature>
<organism evidence="2 3">
    <name type="scientific">Nonomuraea endophytica</name>
    <dbReference type="NCBI Taxonomy" id="714136"/>
    <lineage>
        <taxon>Bacteria</taxon>
        <taxon>Bacillati</taxon>
        <taxon>Actinomycetota</taxon>
        <taxon>Actinomycetes</taxon>
        <taxon>Streptosporangiales</taxon>
        <taxon>Streptosporangiaceae</taxon>
        <taxon>Nonomuraea</taxon>
    </lineage>
</organism>
<dbReference type="SUPFAM" id="SSF54593">
    <property type="entry name" value="Glyoxalase/Bleomycin resistance protein/Dihydroxybiphenyl dioxygenase"/>
    <property type="match status" value="2"/>
</dbReference>
<dbReference type="Gene3D" id="3.10.180.10">
    <property type="entry name" value="2,3-Dihydroxybiphenyl 1,2-Dioxygenase, domain 1"/>
    <property type="match status" value="2"/>
</dbReference>
<sequence>MSVRSAYDPGVPCWVDLSTTDVAAAVDFYGELLGWRAEMAEDPAAGGYGQFHVGDKVVAGVGPLQNPGMPPVWNMYVSTDDAAAVADRVKNAGGTVFAEPFAVFEEGTMAVFQGPDGGFFCVWQPGNHHGATLVNEPGAFCWNELVSRDVEAATRFYAEVFGWRPHAQQMGEIAYTEWYKGEHSIAGMMPMGEEYPPQVPSYWGTYFAVTDLDATVAKAREKGATVLVDRMDAPPGVFAMLTDPQGASFNVIQLRENS</sequence>
<name>A0A7W8ADN5_9ACTN</name>
<dbReference type="PANTHER" id="PTHR33993:SF14">
    <property type="entry name" value="GB|AAF24581.1"/>
    <property type="match status" value="1"/>
</dbReference>
<dbReference type="InterPro" id="IPR004360">
    <property type="entry name" value="Glyas_Fos-R_dOase_dom"/>
</dbReference>
<comment type="caution">
    <text evidence="2">The sequence shown here is derived from an EMBL/GenBank/DDBJ whole genome shotgun (WGS) entry which is preliminary data.</text>
</comment>
<gene>
    <name evidence="2" type="ORF">HNR40_009838</name>
</gene>
<protein>
    <recommendedName>
        <fullName evidence="1">VOC domain-containing protein</fullName>
    </recommendedName>
</protein>
<evidence type="ECO:0000259" key="1">
    <source>
        <dbReference type="PROSITE" id="PS51819"/>
    </source>
</evidence>
<dbReference type="EMBL" id="JACHIN010000022">
    <property type="protein sequence ID" value="MBB5084329.1"/>
    <property type="molecule type" value="Genomic_DNA"/>
</dbReference>
<dbReference type="Pfam" id="PF00903">
    <property type="entry name" value="Glyoxalase"/>
    <property type="match status" value="2"/>
</dbReference>